<protein>
    <recommendedName>
        <fullName evidence="4">Methyltransferase</fullName>
    </recommendedName>
</protein>
<proteinExistence type="inferred from homology"/>
<dbReference type="AlphaFoldDB" id="A0A2L2SUH5"/>
<reference evidence="3" key="1">
    <citation type="submission" date="2014-10" db="EMBL/GenBank/DDBJ databases">
        <authorList>
            <person name="King R."/>
        </authorList>
    </citation>
    <scope>NUCLEOTIDE SEQUENCE [LARGE SCALE GENOMIC DNA]</scope>
    <source>
        <strain evidence="3">A3/5</strain>
    </source>
</reference>
<dbReference type="EMBL" id="LN649230">
    <property type="protein sequence ID" value="CEI60028.1"/>
    <property type="molecule type" value="Genomic_DNA"/>
</dbReference>
<dbReference type="InterPro" id="IPR044053">
    <property type="entry name" value="AsaB-like"/>
</dbReference>
<evidence type="ECO:0000256" key="1">
    <source>
        <dbReference type="ARBA" id="ARBA00023604"/>
    </source>
</evidence>
<dbReference type="STRING" id="56646.A0A2L2SUH5"/>
<evidence type="ECO:0000313" key="2">
    <source>
        <dbReference type="EMBL" id="CEI60028.1"/>
    </source>
</evidence>
<evidence type="ECO:0008006" key="4">
    <source>
        <dbReference type="Google" id="ProtNLM"/>
    </source>
</evidence>
<sequence>MSSNVSIPRGDVLAKLNFFKAPQDGSNAVNINVSHGLPERGYTDDTRQVVIRNLRATNPRWWIRTVMVSLWSRHFLLQLSGTLSMMTLRKVVFFDHNIRRVNKEAARNPVTRVHIDLTATSVIQRVRKHLPEGADTLLKGRYRIINIWMPFNNGPVESCSLAFAPSPSVADEDIVPIHHKYHNGYTGQTAGVKFNGRQTWSYLSGMTSDEGFLLHCCDGHGLNAEGARGARLAHTAFEDPRSRPDAVQRDSIEVRALVFGQ</sequence>
<keyword evidence="3" id="KW-1185">Reference proteome</keyword>
<dbReference type="Proteomes" id="UP000245910">
    <property type="component" value="Chromosome II"/>
</dbReference>
<dbReference type="PANTHER" id="PTHR34598:SF1">
    <property type="entry name" value="PUTATIVE (AFU_ORTHOLOGUE AFUA_3G13140)-RELATED"/>
    <property type="match status" value="1"/>
</dbReference>
<dbReference type="PANTHER" id="PTHR34598">
    <property type="entry name" value="BLL6449 PROTEIN"/>
    <property type="match status" value="1"/>
</dbReference>
<accession>A0A2L2SUH5</accession>
<dbReference type="NCBIfam" id="NF041278">
    <property type="entry name" value="CmcJ_NvfI_EfuI"/>
    <property type="match status" value="1"/>
</dbReference>
<dbReference type="GO" id="GO:0016491">
    <property type="term" value="F:oxidoreductase activity"/>
    <property type="evidence" value="ECO:0007669"/>
    <property type="project" value="InterPro"/>
</dbReference>
<comment type="similarity">
    <text evidence="1">Belongs to the asaB hydroxylase/desaturase family.</text>
</comment>
<organism evidence="2 3">
    <name type="scientific">Fusarium venenatum</name>
    <dbReference type="NCBI Taxonomy" id="56646"/>
    <lineage>
        <taxon>Eukaryota</taxon>
        <taxon>Fungi</taxon>
        <taxon>Dikarya</taxon>
        <taxon>Ascomycota</taxon>
        <taxon>Pezizomycotina</taxon>
        <taxon>Sordariomycetes</taxon>
        <taxon>Hypocreomycetidae</taxon>
        <taxon>Hypocreales</taxon>
        <taxon>Nectriaceae</taxon>
        <taxon>Fusarium</taxon>
    </lineage>
</organism>
<name>A0A2L2SUH5_9HYPO</name>
<evidence type="ECO:0000313" key="3">
    <source>
        <dbReference type="Proteomes" id="UP000245910"/>
    </source>
</evidence>